<proteinExistence type="predicted"/>
<sequence>MLVFAALSLAGCASVSGGAPVGGFVERSVRVDGAEHRYQVFVPAQRRRGKSLPTILFLHGTGERGDDGDKPTRAGIGPYVRAHADTFPALVVFPQAPEGRDWNGVAAAIAFAALEAASEEFGGDPDRTYLTGLSMGGYGTWELGLMQPRRFAALVPICGGLTAPRAERDLFVGPLRDEADKPAALAQRLKHLPVWIFHGAKDDVVPPGESRAAYAAFKAAGAANVRYTEFPEANHNSWDPAYAQTPELWPWLFAQRRK</sequence>
<comment type="caution">
    <text evidence="2">The sequence shown here is derived from an EMBL/GenBank/DDBJ whole genome shotgun (WGS) entry which is preliminary data.</text>
</comment>
<accession>A0ABP9BK18</accession>
<dbReference type="EMBL" id="BAABJE010000010">
    <property type="protein sequence ID" value="GAA4795347.1"/>
    <property type="molecule type" value="Genomic_DNA"/>
</dbReference>
<name>A0ABP9BK18_9GAMM</name>
<dbReference type="SUPFAM" id="SSF53474">
    <property type="entry name" value="alpha/beta-Hydrolases"/>
    <property type="match status" value="1"/>
</dbReference>
<dbReference type="PANTHER" id="PTHR43037">
    <property type="entry name" value="UNNAMED PRODUCT-RELATED"/>
    <property type="match status" value="1"/>
</dbReference>
<dbReference type="PANTHER" id="PTHR43037:SF1">
    <property type="entry name" value="BLL1128 PROTEIN"/>
    <property type="match status" value="1"/>
</dbReference>
<dbReference type="InterPro" id="IPR029058">
    <property type="entry name" value="AB_hydrolase_fold"/>
</dbReference>
<organism evidence="2 3">
    <name type="scientific">Lysobacter hankyongensis</name>
    <dbReference type="NCBI Taxonomy" id="1176535"/>
    <lineage>
        <taxon>Bacteria</taxon>
        <taxon>Pseudomonadati</taxon>
        <taxon>Pseudomonadota</taxon>
        <taxon>Gammaproteobacteria</taxon>
        <taxon>Lysobacterales</taxon>
        <taxon>Lysobacteraceae</taxon>
        <taxon>Lysobacter</taxon>
    </lineage>
</organism>
<evidence type="ECO:0000256" key="1">
    <source>
        <dbReference type="ARBA" id="ARBA00022729"/>
    </source>
</evidence>
<evidence type="ECO:0000313" key="2">
    <source>
        <dbReference type="EMBL" id="GAA4795347.1"/>
    </source>
</evidence>
<dbReference type="Proteomes" id="UP001499959">
    <property type="component" value="Unassembled WGS sequence"/>
</dbReference>
<keyword evidence="3" id="KW-1185">Reference proteome</keyword>
<evidence type="ECO:0000313" key="3">
    <source>
        <dbReference type="Proteomes" id="UP001499959"/>
    </source>
</evidence>
<protein>
    <submittedName>
        <fullName evidence="2">Prolyl oligopeptidase family serine peptidase</fullName>
    </submittedName>
</protein>
<keyword evidence="1" id="KW-0732">Signal</keyword>
<dbReference type="Gene3D" id="3.40.50.1820">
    <property type="entry name" value="alpha/beta hydrolase"/>
    <property type="match status" value="1"/>
</dbReference>
<gene>
    <name evidence="2" type="ORF">GCM10023307_21370</name>
</gene>
<reference evidence="3" key="1">
    <citation type="journal article" date="2019" name="Int. J. Syst. Evol. Microbiol.">
        <title>The Global Catalogue of Microorganisms (GCM) 10K type strain sequencing project: providing services to taxonomists for standard genome sequencing and annotation.</title>
        <authorList>
            <consortium name="The Broad Institute Genomics Platform"/>
            <consortium name="The Broad Institute Genome Sequencing Center for Infectious Disease"/>
            <person name="Wu L."/>
            <person name="Ma J."/>
        </authorList>
    </citation>
    <scope>NUCLEOTIDE SEQUENCE [LARGE SCALE GENOMIC DNA]</scope>
    <source>
        <strain evidence="3">JCM 18204</strain>
    </source>
</reference>
<dbReference type="InterPro" id="IPR050955">
    <property type="entry name" value="Plant_Biomass_Hydrol_Est"/>
</dbReference>